<evidence type="ECO:0000256" key="1">
    <source>
        <dbReference type="SAM" id="MobiDB-lite"/>
    </source>
</evidence>
<dbReference type="EMBL" id="AJWK01007654">
    <property type="status" value="NOT_ANNOTATED_CDS"/>
    <property type="molecule type" value="Genomic_DNA"/>
</dbReference>
<keyword evidence="3" id="KW-1185">Reference proteome</keyword>
<dbReference type="Proteomes" id="UP000092461">
    <property type="component" value="Unassembled WGS sequence"/>
</dbReference>
<name>A0A1B0CDC1_LUTLO</name>
<organism evidence="2 3">
    <name type="scientific">Lutzomyia longipalpis</name>
    <name type="common">Sand fly</name>
    <dbReference type="NCBI Taxonomy" id="7200"/>
    <lineage>
        <taxon>Eukaryota</taxon>
        <taxon>Metazoa</taxon>
        <taxon>Ecdysozoa</taxon>
        <taxon>Arthropoda</taxon>
        <taxon>Hexapoda</taxon>
        <taxon>Insecta</taxon>
        <taxon>Pterygota</taxon>
        <taxon>Neoptera</taxon>
        <taxon>Endopterygota</taxon>
        <taxon>Diptera</taxon>
        <taxon>Nematocera</taxon>
        <taxon>Psychodoidea</taxon>
        <taxon>Psychodidae</taxon>
        <taxon>Lutzomyia</taxon>
        <taxon>Lutzomyia</taxon>
    </lineage>
</organism>
<dbReference type="VEuPathDB" id="VectorBase:LLOJ002341"/>
<feature type="region of interest" description="Disordered" evidence="1">
    <location>
        <begin position="35"/>
        <end position="76"/>
    </location>
</feature>
<dbReference type="EnsemblMetazoa" id="LLOJ002341-RA">
    <property type="protein sequence ID" value="LLOJ002341-PA"/>
    <property type="gene ID" value="LLOJ002341"/>
</dbReference>
<feature type="compositionally biased region" description="Polar residues" evidence="1">
    <location>
        <begin position="59"/>
        <end position="76"/>
    </location>
</feature>
<sequence length="76" mass="8092">MLPRAAAEAPQLMSIGVAGLQSLWVTTWCSSELQRKNQQLPPATIHDRRPPVATLAPPTGSQSSEKLIVTPSSETG</sequence>
<evidence type="ECO:0000313" key="3">
    <source>
        <dbReference type="Proteomes" id="UP000092461"/>
    </source>
</evidence>
<accession>A0A1B0CDC1</accession>
<reference evidence="2" key="1">
    <citation type="submission" date="2020-05" db="UniProtKB">
        <authorList>
            <consortium name="EnsemblMetazoa"/>
        </authorList>
    </citation>
    <scope>IDENTIFICATION</scope>
    <source>
        <strain evidence="2">Jacobina</strain>
    </source>
</reference>
<proteinExistence type="predicted"/>
<evidence type="ECO:0000313" key="2">
    <source>
        <dbReference type="EnsemblMetazoa" id="LLOJ002341-PA"/>
    </source>
</evidence>
<dbReference type="AlphaFoldDB" id="A0A1B0CDC1"/>
<protein>
    <submittedName>
        <fullName evidence="2">Uncharacterized protein</fullName>
    </submittedName>
</protein>